<dbReference type="EMBL" id="CAXAMM010043040">
    <property type="protein sequence ID" value="CAK9108200.1"/>
    <property type="molecule type" value="Genomic_DNA"/>
</dbReference>
<proteinExistence type="predicted"/>
<evidence type="ECO:0000313" key="1">
    <source>
        <dbReference type="EMBL" id="CAK9108200.1"/>
    </source>
</evidence>
<name>A0ABP0S7C8_9DINO</name>
<reference evidence="1 2" key="1">
    <citation type="submission" date="2024-02" db="EMBL/GenBank/DDBJ databases">
        <authorList>
            <person name="Chen Y."/>
            <person name="Shah S."/>
            <person name="Dougan E. K."/>
            <person name="Thang M."/>
            <person name="Chan C."/>
        </authorList>
    </citation>
    <scope>NUCLEOTIDE SEQUENCE [LARGE SCALE GENOMIC DNA]</scope>
</reference>
<evidence type="ECO:0000313" key="2">
    <source>
        <dbReference type="Proteomes" id="UP001642464"/>
    </source>
</evidence>
<organism evidence="1 2">
    <name type="scientific">Durusdinium trenchii</name>
    <dbReference type="NCBI Taxonomy" id="1381693"/>
    <lineage>
        <taxon>Eukaryota</taxon>
        <taxon>Sar</taxon>
        <taxon>Alveolata</taxon>
        <taxon>Dinophyceae</taxon>
        <taxon>Suessiales</taxon>
        <taxon>Symbiodiniaceae</taxon>
        <taxon>Durusdinium</taxon>
    </lineage>
</organism>
<feature type="non-terminal residue" evidence="1">
    <location>
        <position position="1"/>
    </location>
</feature>
<gene>
    <name evidence="1" type="ORF">SCF082_LOCUS50336</name>
</gene>
<accession>A0ABP0S7C8</accession>
<sequence length="288" mass="31717">PAVSATGRLPVADARTLKMMRWAPLAALAALGLARKLDYHESPLAKVVHLLEGMEADLSKEAAEDEATNEEMKRWCKTSEENQTSLITDSTSLIETQTVVVKESTAMGDRLTWELRNLAKEIAAHEATLEKADVLRRDQREKFAEDSKSLKENIDAVAQALAAVNGSSFLQSPESPAVTRLKEVVMKHYDMIKTKSSRADRMLLDDFLKDPGHFTKGLGFLQKAQVGGPAETVAGMLQAMVDDFQIDLKEEQDEDGKLEKSYQALVTAKSQEVSAGQEQVTLKEGLLM</sequence>
<feature type="non-terminal residue" evidence="1">
    <location>
        <position position="288"/>
    </location>
</feature>
<dbReference type="Proteomes" id="UP001642464">
    <property type="component" value="Unassembled WGS sequence"/>
</dbReference>
<comment type="caution">
    <text evidence="1">The sequence shown here is derived from an EMBL/GenBank/DDBJ whole genome shotgun (WGS) entry which is preliminary data.</text>
</comment>
<keyword evidence="2" id="KW-1185">Reference proteome</keyword>
<protein>
    <submittedName>
        <fullName evidence="1">Uncharacterized protein</fullName>
    </submittedName>
</protein>